<dbReference type="GO" id="GO:0005524">
    <property type="term" value="F:ATP binding"/>
    <property type="evidence" value="ECO:0007669"/>
    <property type="project" value="UniProtKB-KW"/>
</dbReference>
<dbReference type="Gene3D" id="1.10.1070.11">
    <property type="entry name" value="Phosphatidylinositol 3-/4-kinase, catalytic domain"/>
    <property type="match status" value="1"/>
</dbReference>
<dbReference type="InterPro" id="IPR050517">
    <property type="entry name" value="DDR_Repair_Kinase"/>
</dbReference>
<comment type="caution">
    <text evidence="14">The sequence shown here is derived from an EMBL/GenBank/DDBJ whole genome shotgun (WGS) entry which is preliminary data.</text>
</comment>
<evidence type="ECO:0000256" key="4">
    <source>
        <dbReference type="ARBA" id="ARBA00022679"/>
    </source>
</evidence>
<dbReference type="Gene3D" id="3.30.1010.10">
    <property type="entry name" value="Phosphatidylinositol 3-kinase Catalytic Subunit, Chain A, domain 4"/>
    <property type="match status" value="1"/>
</dbReference>
<evidence type="ECO:0000256" key="5">
    <source>
        <dbReference type="ARBA" id="ARBA00022741"/>
    </source>
</evidence>
<accession>A0AAN8SFY1</accession>
<comment type="similarity">
    <text evidence="1">Belongs to the PI3/PI4-kinase family.</text>
</comment>
<evidence type="ECO:0000256" key="8">
    <source>
        <dbReference type="ARBA" id="ARBA00047899"/>
    </source>
</evidence>
<dbReference type="SUPFAM" id="SSF56112">
    <property type="entry name" value="Protein kinase-like (PK-like)"/>
    <property type="match status" value="1"/>
</dbReference>
<feature type="compositionally biased region" description="Acidic residues" evidence="11">
    <location>
        <begin position="1912"/>
        <end position="1927"/>
    </location>
</feature>
<dbReference type="InterPro" id="IPR011009">
    <property type="entry name" value="Kinase-like_dom_sf"/>
</dbReference>
<protein>
    <recommendedName>
        <fullName evidence="2">non-specific serine/threonine protein kinase</fullName>
        <ecNumber evidence="2">2.7.11.1</ecNumber>
    </recommendedName>
</protein>
<dbReference type="InterPro" id="IPR016024">
    <property type="entry name" value="ARM-type_fold"/>
</dbReference>
<dbReference type="EMBL" id="JAWJWE010000001">
    <property type="protein sequence ID" value="KAK6645469.1"/>
    <property type="molecule type" value="Genomic_DNA"/>
</dbReference>
<keyword evidence="10" id="KW-0175">Coiled coil</keyword>
<evidence type="ECO:0000256" key="9">
    <source>
        <dbReference type="ARBA" id="ARBA00048679"/>
    </source>
</evidence>
<dbReference type="InterPro" id="IPR039414">
    <property type="entry name" value="SMG1_PIKKc"/>
</dbReference>
<dbReference type="InterPro" id="IPR031559">
    <property type="entry name" value="SMG1"/>
</dbReference>
<evidence type="ECO:0000259" key="13">
    <source>
        <dbReference type="PROSITE" id="PS51189"/>
    </source>
</evidence>
<dbReference type="InterPro" id="IPR014009">
    <property type="entry name" value="PIK_FAT"/>
</dbReference>
<dbReference type="InterPro" id="IPR018936">
    <property type="entry name" value="PI3/4_kinase_CS"/>
</dbReference>
<dbReference type="Pfam" id="PF00454">
    <property type="entry name" value="PI3_PI4_kinase"/>
    <property type="match status" value="1"/>
</dbReference>
<dbReference type="PANTHER" id="PTHR11139:SF71">
    <property type="entry name" value="SERINE_THREONINE-PROTEIN KINASE SMG1"/>
    <property type="match status" value="1"/>
</dbReference>
<organism evidence="14 15">
    <name type="scientific">Polyplax serrata</name>
    <name type="common">Common mouse louse</name>
    <dbReference type="NCBI Taxonomy" id="468196"/>
    <lineage>
        <taxon>Eukaryota</taxon>
        <taxon>Metazoa</taxon>
        <taxon>Ecdysozoa</taxon>
        <taxon>Arthropoda</taxon>
        <taxon>Hexapoda</taxon>
        <taxon>Insecta</taxon>
        <taxon>Pterygota</taxon>
        <taxon>Neoptera</taxon>
        <taxon>Paraneoptera</taxon>
        <taxon>Psocodea</taxon>
        <taxon>Troctomorpha</taxon>
        <taxon>Phthiraptera</taxon>
        <taxon>Anoplura</taxon>
        <taxon>Polyplacidae</taxon>
        <taxon>Polyplax</taxon>
    </lineage>
</organism>
<dbReference type="EC" id="2.7.11.1" evidence="2"/>
<keyword evidence="5" id="KW-0547">Nucleotide-binding</keyword>
<evidence type="ECO:0000256" key="2">
    <source>
        <dbReference type="ARBA" id="ARBA00012513"/>
    </source>
</evidence>
<dbReference type="PROSITE" id="PS51189">
    <property type="entry name" value="FAT"/>
    <property type="match status" value="1"/>
</dbReference>
<gene>
    <name evidence="14" type="ORF">RUM43_001746</name>
</gene>
<dbReference type="PROSITE" id="PS50290">
    <property type="entry name" value="PI3_4_KINASE_3"/>
    <property type="match status" value="1"/>
</dbReference>
<dbReference type="GO" id="GO:0005634">
    <property type="term" value="C:nucleus"/>
    <property type="evidence" value="ECO:0007669"/>
    <property type="project" value="TreeGrafter"/>
</dbReference>
<comment type="catalytic activity">
    <reaction evidence="8">
        <text>L-threonyl-[protein] + ATP = O-phospho-L-threonyl-[protein] + ADP + H(+)</text>
        <dbReference type="Rhea" id="RHEA:46608"/>
        <dbReference type="Rhea" id="RHEA-COMP:11060"/>
        <dbReference type="Rhea" id="RHEA-COMP:11605"/>
        <dbReference type="ChEBI" id="CHEBI:15378"/>
        <dbReference type="ChEBI" id="CHEBI:30013"/>
        <dbReference type="ChEBI" id="CHEBI:30616"/>
        <dbReference type="ChEBI" id="CHEBI:61977"/>
        <dbReference type="ChEBI" id="CHEBI:456216"/>
        <dbReference type="EC" id="2.7.11.1"/>
    </reaction>
</comment>
<dbReference type="InterPro" id="IPR036940">
    <property type="entry name" value="PI3/4_kinase_cat_sf"/>
</dbReference>
<dbReference type="CDD" id="cd05170">
    <property type="entry name" value="PIKKc_SMG1"/>
    <property type="match status" value="1"/>
</dbReference>
<comment type="catalytic activity">
    <reaction evidence="9">
        <text>L-seryl-[protein] + ATP = O-phospho-L-seryl-[protein] + ADP + H(+)</text>
        <dbReference type="Rhea" id="RHEA:17989"/>
        <dbReference type="Rhea" id="RHEA-COMP:9863"/>
        <dbReference type="Rhea" id="RHEA-COMP:11604"/>
        <dbReference type="ChEBI" id="CHEBI:15378"/>
        <dbReference type="ChEBI" id="CHEBI:29999"/>
        <dbReference type="ChEBI" id="CHEBI:30616"/>
        <dbReference type="ChEBI" id="CHEBI:83421"/>
        <dbReference type="ChEBI" id="CHEBI:456216"/>
        <dbReference type="EC" id="2.7.11.1"/>
    </reaction>
</comment>
<dbReference type="SMART" id="SM00146">
    <property type="entry name" value="PI3Kc"/>
    <property type="match status" value="1"/>
</dbReference>
<evidence type="ECO:0000256" key="10">
    <source>
        <dbReference type="SAM" id="Coils"/>
    </source>
</evidence>
<evidence type="ECO:0000256" key="11">
    <source>
        <dbReference type="SAM" id="MobiDB-lite"/>
    </source>
</evidence>
<reference evidence="14 15" key="1">
    <citation type="submission" date="2023-10" db="EMBL/GenBank/DDBJ databases">
        <title>Genomes of two closely related lineages of the louse Polyplax serrata with different host specificities.</title>
        <authorList>
            <person name="Martinu J."/>
            <person name="Tarabai H."/>
            <person name="Stefka J."/>
            <person name="Hypsa V."/>
        </authorList>
    </citation>
    <scope>NUCLEOTIDE SEQUENCE [LARGE SCALE GENOMIC DNA]</scope>
    <source>
        <strain evidence="14">HR10_N</strain>
    </source>
</reference>
<dbReference type="GO" id="GO:0000184">
    <property type="term" value="P:nuclear-transcribed mRNA catabolic process, nonsense-mediated decay"/>
    <property type="evidence" value="ECO:0007669"/>
    <property type="project" value="InterPro"/>
</dbReference>
<proteinExistence type="inferred from homology"/>
<sequence length="2440" mass="277879">MISNSGTIKLKPLRTSHELDSESEVVSKGQGSVREGPEGDFKRPPLGSRETYNLRRVLSHKDRVKKDFRPGSHNKYRDERMARGRSYRCGNARIGRIDGNFTSESRKNVKIIDPCLSSSQKYETSKDSTEKSGIGKLYDGTDVTSKTKSETGNLLGLDDCRISKILRRLTREDDPEKFILLARQLQESILLPENSNYIKHSFDSIVESLLDLLHISPNSIGKLECAKCLGKIGYTLENNCKMFLDWLFDKFGSERNDEVRVLLMKSLLETLMLEKEKPVLKDFSTSLMEQMKIALESTDLPDLLIASVEVILVLIEIYPDCFHKHFRDTVDILVGWGLSLIQPNSLINFAVKSLKKLEIYWLSEYTFAMGLLKQFLEDTEGYLDDLQAAVSNQDCGDVGPPATSIAIMIGLLKIFNTVTSCVAEKMMNSEYLATYITKMLSVVTKAVFLVPNDCLIRTANTGTALLLSQLHCRSHAANQLVIEFVKTQFVLLDQFEEETILSSIQFTTKVVQELGSALPPDFITLLLGPDSYLTELKHSNSEHILSSLVLLYQTLLGESLLQNEIFGYIFTDLKAAIDELSSQNPNQNYQSLKEAESVAMFYFEVLSAFKPNKMAFDMLLEMNPSSDALSRHSPLTQHAMLWLIYVHCSMYHHFVSTSSLLVIGGAVPIHDYFTITLQLITHLFKQKLGVETFELLLRWSEEIVVESRPFLTTLILTHEFRQFLMSLCRMARYPFSDSIILKVCFCFELLISNSDILFQCDLFNELLQLCMYQQNSSSEEVAKRFSQLLLNIPIGKTLKVVKALEANELPKTTHFKPIRTILRNYFSKGTYGYMETRDFALFTEYALQGVKHSNKEWLKEMFLECYPLQLQSPTPTEHEQWLEMKQACLENYEALLPWACWEAAQLCVLNKLRTPLGKPPETFTAIELALRELARQTKMSDVSSDRDFNAIYDFKRARTLLEFMEYLEKIMYNASEGTASALLPPPKNVRTFFHANKGTCASWLNRVRLIIIVVAMHSGQSTVAVRNGQCLLNELMESRNTLGQEFEVAVMYTAWGLLTLKESEAITGLYVWCRQEGDRKFTWLKAMADHAGGRFELAAEGYKTTLLDDQNNKSSPMHEVLKISEPSSSSPMKQVKPNTLLIVKHFLHDCLIDCYKKTCDFENLKIWVENIDEIIKDETTTKNGTNFERFYHHSNKKSDINFIKSIQDIIDNKTTKYRSRSDKIQMGGDSFLPLDPSMGMKDFNVYSPFSNIQYIDTSILEAKISYIQNDYDEHCKKTLASLCDWAQIRNTDGFELKTWSCYHVLDKVKNVLMKNCVLINVGKNLENNPCVFHMNENNTIEIDLHFKLLLEKWGVRNYGFELSKILKEIKETYVTNKESIRSVVEKCSETVSVLMRENLRCGNNELSQESMILIYVCRYLLNDLNQIENMKFKVEEKFSSDMLLSIGFWKKLLNEEDVNLSVVKSARKEGNYNVSKRALLWYFDNDNTDKSLVAISNDLIENFNRDLRQEEGELCLQVAKLLYSTGAHASAIDLASLSALKLIRPDNSLEHKRTGSRILLTLAKWLQREGINDDYSNLQMPINYNLIDIHETASGGMDVLMMPFNSVNNQKVIPDSDMVIGRILSMSVSHCPGLAKTWSYYAAWCYRWGRKVVDVASRAGGSLSELDMVKIKQVLPYDTTEAQLQEIIMILSHTRAVADEDSIEAENLNTSEMIMNQLQSVPVLATASHEVLAILIDIWRDAQSRIYSGFHKAAQAYFKYLQLSSLNQTDDCYTITATLRILRLLVKHALELQAILEEELPRTPTRPWQCIIPQLFSRLNHPEAYVRKRVSELLCRIAEVSQNLITFPAVVGCSAGGARRISDINTSTSSELNLFEIVQTKKGKVSMERCYKVEDLITELLGACLSQMSGEGDADEDDEEEEEDDESSTAVTNQGSVLINCFQSMVDTLSKQTPVAISQVQTFVSELRRITLLWDELWLGTLNQHHTELNRRLSQLEQEVNRVESNSSLTNQEKTALIAEKHRIILKPVVFVLEQLHSITSVPPQTPHETWFQEKFGNPIKVALEKLKNPADPRKPMDSWHSFKAVHAKLQKKRACSSLKMETISPILANMKDTAITMPGVVSSSPGQMITITSIDNSIIVLPTKTKPKKLVFHGSDGNSYTYLFKGLEDLHLDERIMQFLTISNTMMASNRDTSYQARHYSVTPLGPRSGLISWVDRVTPLFFLYKKWQQRDSANTSSKQGSISNSGHTTMRPSELFYAKLTPLLKEAGIHLENRKEWPLSILKKVLQELMAETPKDLLAKELWCTSTNADEWWLATKRYCRSVAVMSVIGYIIGLGDRHLDNVLIDLATGEMVHIDYNICFEKGKTLRVPEKVPFRMTQNIKTALGVSGIEKDTLSCNELRQRTDHLFFILLFWGECSNSSFILRQGCVPQMGCFQLA</sequence>
<evidence type="ECO:0000256" key="7">
    <source>
        <dbReference type="ARBA" id="ARBA00022840"/>
    </source>
</evidence>
<evidence type="ECO:0000256" key="1">
    <source>
        <dbReference type="ARBA" id="ARBA00011031"/>
    </source>
</evidence>
<keyword evidence="6" id="KW-0418">Kinase</keyword>
<dbReference type="InterPro" id="IPR000403">
    <property type="entry name" value="PI3/4_kinase_cat_dom"/>
</dbReference>
<name>A0AAN8SFY1_POLSC</name>
<dbReference type="Proteomes" id="UP001372834">
    <property type="component" value="Unassembled WGS sequence"/>
</dbReference>
<evidence type="ECO:0000256" key="6">
    <source>
        <dbReference type="ARBA" id="ARBA00022777"/>
    </source>
</evidence>
<feature type="coiled-coil region" evidence="10">
    <location>
        <begin position="1979"/>
        <end position="2013"/>
    </location>
</feature>
<feature type="domain" description="PI3K/PI4K catalytic" evidence="12">
    <location>
        <begin position="2135"/>
        <end position="2440"/>
    </location>
</feature>
<dbReference type="PANTHER" id="PTHR11139">
    <property type="entry name" value="ATAXIA TELANGIECTASIA MUTATED ATM -RELATED"/>
    <property type="match status" value="1"/>
</dbReference>
<dbReference type="SUPFAM" id="SSF48371">
    <property type="entry name" value="ARM repeat"/>
    <property type="match status" value="1"/>
</dbReference>
<dbReference type="PROSITE" id="PS00916">
    <property type="entry name" value="PI3_4_KINASE_2"/>
    <property type="match status" value="1"/>
</dbReference>
<evidence type="ECO:0000256" key="3">
    <source>
        <dbReference type="ARBA" id="ARBA00022527"/>
    </source>
</evidence>
<feature type="domain" description="FAT" evidence="13">
    <location>
        <begin position="1464"/>
        <end position="1855"/>
    </location>
</feature>
<keyword evidence="7" id="KW-0067">ATP-binding</keyword>
<feature type="region of interest" description="Disordered" evidence="11">
    <location>
        <begin position="1"/>
        <end position="48"/>
    </location>
</feature>
<evidence type="ECO:0000313" key="15">
    <source>
        <dbReference type="Proteomes" id="UP001372834"/>
    </source>
</evidence>
<feature type="region of interest" description="Disordered" evidence="11">
    <location>
        <begin position="1908"/>
        <end position="1931"/>
    </location>
</feature>
<dbReference type="Pfam" id="PF15785">
    <property type="entry name" value="SMG1"/>
    <property type="match status" value="1"/>
</dbReference>
<keyword evidence="4" id="KW-0808">Transferase</keyword>
<evidence type="ECO:0000313" key="14">
    <source>
        <dbReference type="EMBL" id="KAK6645469.1"/>
    </source>
</evidence>
<evidence type="ECO:0000259" key="12">
    <source>
        <dbReference type="PROSITE" id="PS50290"/>
    </source>
</evidence>
<dbReference type="GO" id="GO:0004674">
    <property type="term" value="F:protein serine/threonine kinase activity"/>
    <property type="evidence" value="ECO:0007669"/>
    <property type="project" value="UniProtKB-KW"/>
</dbReference>
<dbReference type="SMART" id="SM01345">
    <property type="entry name" value="Rapamycin_bind"/>
    <property type="match status" value="1"/>
</dbReference>
<keyword evidence="3" id="KW-0723">Serine/threonine-protein kinase</keyword>